<comment type="caution">
    <text evidence="2">The sequence shown here is derived from an EMBL/GenBank/DDBJ whole genome shotgun (WGS) entry which is preliminary data.</text>
</comment>
<dbReference type="RefSeq" id="WP_157104853.1">
    <property type="nucleotide sequence ID" value="NZ_JAAXOM010000001.1"/>
</dbReference>
<dbReference type="AlphaFoldDB" id="A0A846VZ40"/>
<sequence>MRSLLAVSMLSLALLVAVPPAAADPFDGEPAEIVSLAYDFGRCDTSLIVISSDVPVRLDITVRNQFELDTRVRIPKFLWMRELPVTIAPVTFSVKFMAAAGEYEFDVVTENEGVRCEGEIIVL</sequence>
<protein>
    <submittedName>
        <fullName evidence="2">Uncharacterized protein</fullName>
    </submittedName>
</protein>
<accession>A0A846VZ40</accession>
<evidence type="ECO:0000313" key="2">
    <source>
        <dbReference type="EMBL" id="NKX86099.1"/>
    </source>
</evidence>
<feature type="signal peptide" evidence="1">
    <location>
        <begin position="1"/>
        <end position="23"/>
    </location>
</feature>
<dbReference type="Proteomes" id="UP000572007">
    <property type="component" value="Unassembled WGS sequence"/>
</dbReference>
<keyword evidence="3" id="KW-1185">Reference proteome</keyword>
<evidence type="ECO:0000313" key="3">
    <source>
        <dbReference type="Proteomes" id="UP000572007"/>
    </source>
</evidence>
<organism evidence="2 3">
    <name type="scientific">Nocardia coubleae</name>
    <dbReference type="NCBI Taxonomy" id="356147"/>
    <lineage>
        <taxon>Bacteria</taxon>
        <taxon>Bacillati</taxon>
        <taxon>Actinomycetota</taxon>
        <taxon>Actinomycetes</taxon>
        <taxon>Mycobacteriales</taxon>
        <taxon>Nocardiaceae</taxon>
        <taxon>Nocardia</taxon>
    </lineage>
</organism>
<gene>
    <name evidence="2" type="ORF">HGA10_02075</name>
</gene>
<reference evidence="2 3" key="1">
    <citation type="submission" date="2020-04" db="EMBL/GenBank/DDBJ databases">
        <title>MicrobeNet Type strains.</title>
        <authorList>
            <person name="Nicholson A.C."/>
        </authorList>
    </citation>
    <scope>NUCLEOTIDE SEQUENCE [LARGE SCALE GENOMIC DNA]</scope>
    <source>
        <strain evidence="2 3">DSM 44960</strain>
    </source>
</reference>
<dbReference type="EMBL" id="JAAXOM010000001">
    <property type="protein sequence ID" value="NKX86099.1"/>
    <property type="molecule type" value="Genomic_DNA"/>
</dbReference>
<feature type="chain" id="PRO_5032603434" evidence="1">
    <location>
        <begin position="24"/>
        <end position="123"/>
    </location>
</feature>
<name>A0A846VZ40_9NOCA</name>
<keyword evidence="1" id="KW-0732">Signal</keyword>
<proteinExistence type="predicted"/>
<evidence type="ECO:0000256" key="1">
    <source>
        <dbReference type="SAM" id="SignalP"/>
    </source>
</evidence>